<comment type="caution">
    <text evidence="1">The sequence shown here is derived from an EMBL/GenBank/DDBJ whole genome shotgun (WGS) entry which is preliminary data.</text>
</comment>
<name>A0A4U5NGR4_STECR</name>
<accession>A0A4U5NGR4</accession>
<keyword evidence="2" id="KW-1185">Reference proteome</keyword>
<evidence type="ECO:0000313" key="1">
    <source>
        <dbReference type="EMBL" id="TKR82267.1"/>
    </source>
</evidence>
<organism evidence="1 2">
    <name type="scientific">Steinernema carpocapsae</name>
    <name type="common">Entomopathogenic nematode</name>
    <dbReference type="NCBI Taxonomy" id="34508"/>
    <lineage>
        <taxon>Eukaryota</taxon>
        <taxon>Metazoa</taxon>
        <taxon>Ecdysozoa</taxon>
        <taxon>Nematoda</taxon>
        <taxon>Chromadorea</taxon>
        <taxon>Rhabditida</taxon>
        <taxon>Tylenchina</taxon>
        <taxon>Panagrolaimomorpha</taxon>
        <taxon>Strongyloidoidea</taxon>
        <taxon>Steinernematidae</taxon>
        <taxon>Steinernema</taxon>
    </lineage>
</organism>
<reference evidence="1 2" key="2">
    <citation type="journal article" date="2019" name="G3 (Bethesda)">
        <title>Hybrid Assembly of the Genome of the Entomopathogenic Nematode Steinernema carpocapsae Identifies the X-Chromosome.</title>
        <authorList>
            <person name="Serra L."/>
            <person name="Macchietto M."/>
            <person name="Macias-Munoz A."/>
            <person name="McGill C.J."/>
            <person name="Rodriguez I.M."/>
            <person name="Rodriguez B."/>
            <person name="Murad R."/>
            <person name="Mortazavi A."/>
        </authorList>
    </citation>
    <scope>NUCLEOTIDE SEQUENCE [LARGE SCALE GENOMIC DNA]</scope>
    <source>
        <strain evidence="1 2">ALL</strain>
    </source>
</reference>
<dbReference type="AlphaFoldDB" id="A0A4U5NGR4"/>
<gene>
    <name evidence="1" type="ORF">L596_016013</name>
</gene>
<protein>
    <submittedName>
        <fullName evidence="1">Uncharacterized protein</fullName>
    </submittedName>
</protein>
<evidence type="ECO:0000313" key="2">
    <source>
        <dbReference type="Proteomes" id="UP000298663"/>
    </source>
</evidence>
<dbReference type="Proteomes" id="UP000298663">
    <property type="component" value="Unassembled WGS sequence"/>
</dbReference>
<sequence>MVASTPSAASATEPNICTMHSNVISVNQMSFSVTCEAANCHVLVASTSKNQVYLFQHDAGRNMTIVYQNHKLTVTIKE</sequence>
<proteinExistence type="predicted"/>
<reference evidence="1 2" key="1">
    <citation type="journal article" date="2015" name="Genome Biol.">
        <title>Comparative genomics of Steinernema reveals deeply conserved gene regulatory networks.</title>
        <authorList>
            <person name="Dillman A.R."/>
            <person name="Macchietto M."/>
            <person name="Porter C.F."/>
            <person name="Rogers A."/>
            <person name="Williams B."/>
            <person name="Antoshechkin I."/>
            <person name="Lee M.M."/>
            <person name="Goodwin Z."/>
            <person name="Lu X."/>
            <person name="Lewis E.E."/>
            <person name="Goodrich-Blair H."/>
            <person name="Stock S.P."/>
            <person name="Adams B.J."/>
            <person name="Sternberg P.W."/>
            <person name="Mortazavi A."/>
        </authorList>
    </citation>
    <scope>NUCLEOTIDE SEQUENCE [LARGE SCALE GENOMIC DNA]</scope>
    <source>
        <strain evidence="1 2">ALL</strain>
    </source>
</reference>
<dbReference type="EMBL" id="AZBU02000004">
    <property type="protein sequence ID" value="TKR82267.1"/>
    <property type="molecule type" value="Genomic_DNA"/>
</dbReference>